<dbReference type="InterPro" id="IPR002634">
    <property type="entry name" value="BolA"/>
</dbReference>
<evidence type="ECO:0000256" key="2">
    <source>
        <dbReference type="RuleBase" id="RU003860"/>
    </source>
</evidence>
<dbReference type="OrthoDB" id="5296536at2"/>
<proteinExistence type="inferred from homology"/>
<comment type="caution">
    <text evidence="3">The sequence shown here is derived from an EMBL/GenBank/DDBJ whole genome shotgun (WGS) entry which is preliminary data.</text>
</comment>
<sequence length="106" mass="11156">MVATADDMAQVLRAALAPTQLEVLDESAAHAGHAGAGPHPYGTHFRVRIASPQFAGLSRVAQHRLVYDPLRQMITQGVHAIAIEVLPPVHPAATPSSLQAPPSQNS</sequence>
<dbReference type="EMBL" id="QPJK01000003">
    <property type="protein sequence ID" value="RCW72716.1"/>
    <property type="molecule type" value="Genomic_DNA"/>
</dbReference>
<dbReference type="InterPro" id="IPR036065">
    <property type="entry name" value="BolA-like_sf"/>
</dbReference>
<protein>
    <submittedName>
        <fullName evidence="3">BolA protein</fullName>
    </submittedName>
</protein>
<dbReference type="SUPFAM" id="SSF82657">
    <property type="entry name" value="BolA-like"/>
    <property type="match status" value="1"/>
</dbReference>
<dbReference type="AlphaFoldDB" id="A0A368XZZ1"/>
<dbReference type="InterPro" id="IPR050961">
    <property type="entry name" value="BolA/IbaG_stress_morph_reg"/>
</dbReference>
<keyword evidence="4" id="KW-1185">Reference proteome</keyword>
<dbReference type="Gene3D" id="3.30.300.90">
    <property type="entry name" value="BolA-like"/>
    <property type="match status" value="1"/>
</dbReference>
<reference evidence="3 4" key="1">
    <citation type="submission" date="2018-07" db="EMBL/GenBank/DDBJ databases">
        <title>Genomic Encyclopedia of Type Strains, Phase IV (KMG-IV): sequencing the most valuable type-strain genomes for metagenomic binning, comparative biology and taxonomic classification.</title>
        <authorList>
            <person name="Goeker M."/>
        </authorList>
    </citation>
    <scope>NUCLEOTIDE SEQUENCE [LARGE SCALE GENOMIC DNA]</scope>
    <source>
        <strain evidence="3 4">DSM 21634</strain>
    </source>
</reference>
<dbReference type="Proteomes" id="UP000252884">
    <property type="component" value="Unassembled WGS sequence"/>
</dbReference>
<dbReference type="Pfam" id="PF01722">
    <property type="entry name" value="BolA"/>
    <property type="match status" value="1"/>
</dbReference>
<dbReference type="PANTHER" id="PTHR46229:SF2">
    <property type="entry name" value="BOLA-LIKE PROTEIN 1"/>
    <property type="match status" value="1"/>
</dbReference>
<comment type="similarity">
    <text evidence="1 2">Belongs to the BolA/IbaG family.</text>
</comment>
<accession>A0A368XZZ1</accession>
<organism evidence="3 4">
    <name type="scientific">Pseudorhodoferax soli</name>
    <dbReference type="NCBI Taxonomy" id="545864"/>
    <lineage>
        <taxon>Bacteria</taxon>
        <taxon>Pseudomonadati</taxon>
        <taxon>Pseudomonadota</taxon>
        <taxon>Betaproteobacteria</taxon>
        <taxon>Burkholderiales</taxon>
        <taxon>Comamonadaceae</taxon>
    </lineage>
</organism>
<name>A0A368XZZ1_9BURK</name>
<dbReference type="RefSeq" id="WP_114468119.1">
    <property type="nucleotide sequence ID" value="NZ_QPJK01000003.1"/>
</dbReference>
<dbReference type="PIRSF" id="PIRSF003113">
    <property type="entry name" value="BolA"/>
    <property type="match status" value="1"/>
</dbReference>
<gene>
    <name evidence="3" type="ORF">DES41_103322</name>
</gene>
<evidence type="ECO:0000256" key="1">
    <source>
        <dbReference type="ARBA" id="ARBA00005578"/>
    </source>
</evidence>
<evidence type="ECO:0000313" key="3">
    <source>
        <dbReference type="EMBL" id="RCW72716.1"/>
    </source>
</evidence>
<evidence type="ECO:0000313" key="4">
    <source>
        <dbReference type="Proteomes" id="UP000252884"/>
    </source>
</evidence>
<dbReference type="PANTHER" id="PTHR46229">
    <property type="entry name" value="BOLA TRANSCRIPTION REGULATOR"/>
    <property type="match status" value="1"/>
</dbReference>